<comment type="caution">
    <text evidence="3">The sequence shown here is derived from an EMBL/GenBank/DDBJ whole genome shotgun (WGS) entry which is preliminary data.</text>
</comment>
<keyword evidence="4" id="KW-1185">Reference proteome</keyword>
<dbReference type="GO" id="GO:0016740">
    <property type="term" value="F:transferase activity"/>
    <property type="evidence" value="ECO:0007669"/>
    <property type="project" value="UniProtKB-KW"/>
</dbReference>
<sequence length="269" mass="29221">MPKLRNDRKRRASIEGAHRSVRSPEEPVVSVIIPVFNERKTIVPVLRNAARVHPQTEVIVVANGTTDGTCRIAERMGARVIRYPERLGHDVGRSIGARYARGAVLLFTDGDIVVPASDMRALADAVGRGVDVALNSYSGPTRQRENVHGVVLAKHALNAALSRPDLRGASLTTIPHAISRSALSAIGVESLAVPPMAQAIAVRKGLRVEAVRLIDVGRKNPLRRRRSQGKDPLESLIVGDHYEALHWLAASEGERGGLPDLGRMRETVR</sequence>
<feature type="region of interest" description="Disordered" evidence="1">
    <location>
        <begin position="1"/>
        <end position="20"/>
    </location>
</feature>
<dbReference type="AlphaFoldDB" id="A0A2V5JZD2"/>
<dbReference type="EMBL" id="QJVJ01000010">
    <property type="protein sequence ID" value="PYI52101.1"/>
    <property type="molecule type" value="Genomic_DNA"/>
</dbReference>
<dbReference type="PANTHER" id="PTHR48090">
    <property type="entry name" value="UNDECAPRENYL-PHOSPHATE 4-DEOXY-4-FORMAMIDO-L-ARABINOSE TRANSFERASE-RELATED"/>
    <property type="match status" value="1"/>
</dbReference>
<dbReference type="Proteomes" id="UP000247476">
    <property type="component" value="Unassembled WGS sequence"/>
</dbReference>
<protein>
    <submittedName>
        <fullName evidence="3">Glycosyl transferase family 2</fullName>
    </submittedName>
</protein>
<dbReference type="Pfam" id="PF00535">
    <property type="entry name" value="Glycos_transf_2"/>
    <property type="match status" value="1"/>
</dbReference>
<accession>A0A2V5JZD2</accession>
<dbReference type="InterPro" id="IPR001173">
    <property type="entry name" value="Glyco_trans_2-like"/>
</dbReference>
<dbReference type="PANTHER" id="PTHR48090:SF7">
    <property type="entry name" value="RFBJ PROTEIN"/>
    <property type="match status" value="1"/>
</dbReference>
<name>A0A2V5JZD2_9BACL</name>
<dbReference type="OrthoDB" id="2902148at2"/>
<dbReference type="RefSeq" id="WP_110842171.1">
    <property type="nucleotide sequence ID" value="NZ_QJVJ01000010.1"/>
</dbReference>
<organism evidence="3 4">
    <name type="scientific">Paenibacillus flagellatus</name>
    <dbReference type="NCBI Taxonomy" id="2211139"/>
    <lineage>
        <taxon>Bacteria</taxon>
        <taxon>Bacillati</taxon>
        <taxon>Bacillota</taxon>
        <taxon>Bacilli</taxon>
        <taxon>Bacillales</taxon>
        <taxon>Paenibacillaceae</taxon>
        <taxon>Paenibacillus</taxon>
    </lineage>
</organism>
<dbReference type="SUPFAM" id="SSF53448">
    <property type="entry name" value="Nucleotide-diphospho-sugar transferases"/>
    <property type="match status" value="1"/>
</dbReference>
<feature type="domain" description="Glycosyltransferase 2-like" evidence="2">
    <location>
        <begin position="30"/>
        <end position="134"/>
    </location>
</feature>
<evidence type="ECO:0000256" key="1">
    <source>
        <dbReference type="SAM" id="MobiDB-lite"/>
    </source>
</evidence>
<evidence type="ECO:0000313" key="4">
    <source>
        <dbReference type="Proteomes" id="UP000247476"/>
    </source>
</evidence>
<gene>
    <name evidence="3" type="ORF">DLM86_21705</name>
</gene>
<keyword evidence="3" id="KW-0808">Transferase</keyword>
<proteinExistence type="predicted"/>
<evidence type="ECO:0000313" key="3">
    <source>
        <dbReference type="EMBL" id="PYI52101.1"/>
    </source>
</evidence>
<dbReference type="Gene3D" id="3.90.550.10">
    <property type="entry name" value="Spore Coat Polysaccharide Biosynthesis Protein SpsA, Chain A"/>
    <property type="match status" value="1"/>
</dbReference>
<dbReference type="InterPro" id="IPR050256">
    <property type="entry name" value="Glycosyltransferase_2"/>
</dbReference>
<feature type="compositionally biased region" description="Basic residues" evidence="1">
    <location>
        <begin position="1"/>
        <end position="11"/>
    </location>
</feature>
<evidence type="ECO:0000259" key="2">
    <source>
        <dbReference type="Pfam" id="PF00535"/>
    </source>
</evidence>
<dbReference type="InterPro" id="IPR029044">
    <property type="entry name" value="Nucleotide-diphossugar_trans"/>
</dbReference>
<reference evidence="3 4" key="1">
    <citation type="submission" date="2018-05" db="EMBL/GenBank/DDBJ databases">
        <title>Paenibacillus flagellatus sp. nov., isolated from selenium mineral soil.</title>
        <authorList>
            <person name="Dai X."/>
        </authorList>
    </citation>
    <scope>NUCLEOTIDE SEQUENCE [LARGE SCALE GENOMIC DNA]</scope>
    <source>
        <strain evidence="3 4">DXL2</strain>
    </source>
</reference>